<keyword evidence="3" id="KW-0808">Transferase</keyword>
<dbReference type="InterPro" id="IPR015265">
    <property type="entry name" value="PuR_N"/>
</dbReference>
<evidence type="ECO:0000313" key="3">
    <source>
        <dbReference type="EMBL" id="EFQ23628.1"/>
    </source>
</evidence>
<dbReference type="InterPro" id="IPR000836">
    <property type="entry name" value="PRTase_dom"/>
</dbReference>
<dbReference type="InterPro" id="IPR036388">
    <property type="entry name" value="WH-like_DNA-bd_sf"/>
</dbReference>
<feature type="domain" description="Bacterial purine repressor N-terminal" evidence="2">
    <location>
        <begin position="4"/>
        <end position="73"/>
    </location>
</feature>
<evidence type="ECO:0000259" key="1">
    <source>
        <dbReference type="Pfam" id="PF00156"/>
    </source>
</evidence>
<dbReference type="Proteomes" id="UP000005096">
    <property type="component" value="Chromosome"/>
</dbReference>
<accession>E3CY95</accession>
<feature type="domain" description="Phosphoribosyltransferase" evidence="1">
    <location>
        <begin position="112"/>
        <end position="240"/>
    </location>
</feature>
<dbReference type="Gene3D" id="3.40.50.2020">
    <property type="match status" value="1"/>
</dbReference>
<dbReference type="OrthoDB" id="4213751at2"/>
<dbReference type="STRING" id="584708.Apau_1202"/>
<proteinExistence type="predicted"/>
<keyword evidence="3" id="KW-0328">Glycosyltransferase</keyword>
<sequence>MRGQRTERLVRMASRFLLGPSRQVSLTELAGDFEVSKTVVSDDVEIIDGAFAEEGLGRILVDRGRCGGAHFVPQVREEVRSRWLENLAGILSDPERLLAGGLVYYSDLIFDPRFASSLGFIMASRFSDVKPDVVMTSEVKGIPVALFAAHALGVPLAVCRFRNRPSDGPAVAVHFPTGAGDVRTMYMGTRQLSRGKKVLVVDDYMRGGSTAAGMLLVAREFGAEVAGVGVFIAAAEPRQKAVPQYRSLLTLSQGQGRMNVEVTPAN</sequence>
<dbReference type="GO" id="GO:0003677">
    <property type="term" value="F:DNA binding"/>
    <property type="evidence" value="ECO:0007669"/>
    <property type="project" value="InterPro"/>
</dbReference>
<dbReference type="RefSeq" id="WP_006300830.1">
    <property type="nucleotide sequence ID" value="NZ_CM001022.1"/>
</dbReference>
<protein>
    <submittedName>
        <fullName evidence="3">Phosphoribosyltransferase</fullName>
    </submittedName>
</protein>
<dbReference type="PANTHER" id="PTHR43864:SF2">
    <property type="entry name" value="PUR OPERON REPRESSOR"/>
    <property type="match status" value="1"/>
</dbReference>
<gene>
    <name evidence="3" type="ORF">Apau_1202</name>
</gene>
<keyword evidence="4" id="KW-1185">Reference proteome</keyword>
<dbReference type="HOGENOM" id="CLU_088227_0_0_0"/>
<organism evidence="3 4">
    <name type="scientific">Aminomonas paucivorans DSM 12260</name>
    <dbReference type="NCBI Taxonomy" id="584708"/>
    <lineage>
        <taxon>Bacteria</taxon>
        <taxon>Thermotogati</taxon>
        <taxon>Synergistota</taxon>
        <taxon>Synergistia</taxon>
        <taxon>Synergistales</taxon>
        <taxon>Synergistaceae</taxon>
        <taxon>Aminomonas</taxon>
    </lineage>
</organism>
<dbReference type="CDD" id="cd06223">
    <property type="entry name" value="PRTases_typeI"/>
    <property type="match status" value="1"/>
</dbReference>
<evidence type="ECO:0000259" key="2">
    <source>
        <dbReference type="Pfam" id="PF09182"/>
    </source>
</evidence>
<dbReference type="InterPro" id="IPR036390">
    <property type="entry name" value="WH_DNA-bd_sf"/>
</dbReference>
<dbReference type="PANTHER" id="PTHR43864">
    <property type="entry name" value="HYPOXANTHINE/GUANINE PHOSPHORIBOSYLTRANSFERASE"/>
    <property type="match status" value="1"/>
</dbReference>
<dbReference type="eggNOG" id="COG0503">
    <property type="taxonomic scope" value="Bacteria"/>
</dbReference>
<dbReference type="AlphaFoldDB" id="E3CY95"/>
<dbReference type="GO" id="GO:0016757">
    <property type="term" value="F:glycosyltransferase activity"/>
    <property type="evidence" value="ECO:0007669"/>
    <property type="project" value="UniProtKB-KW"/>
</dbReference>
<dbReference type="PaxDb" id="584708-Apau_1202"/>
<dbReference type="EMBL" id="CM001022">
    <property type="protein sequence ID" value="EFQ23628.1"/>
    <property type="molecule type" value="Genomic_DNA"/>
</dbReference>
<reference evidence="3 4" key="1">
    <citation type="journal article" date="2010" name="Stand. Genomic Sci.">
        <title>Non-contiguous finished genome sequence of Aminomonas paucivorans type strain (GLU-3).</title>
        <authorList>
            <person name="Pitluck S."/>
            <person name="Yasawong M."/>
            <person name="Held B."/>
            <person name="Lapidus A."/>
            <person name="Nolan M."/>
            <person name="Copeland A."/>
            <person name="Lucas S."/>
            <person name="Del Rio T.G."/>
            <person name="Tice H."/>
            <person name="Cheng J.F."/>
            <person name="Chertkov O."/>
            <person name="Goodwin L."/>
            <person name="Tapia R."/>
            <person name="Han C."/>
            <person name="Liolios K."/>
            <person name="Ivanova N."/>
            <person name="Mavromatis K."/>
            <person name="Ovchinnikova G."/>
            <person name="Pati A."/>
            <person name="Chen A."/>
            <person name="Palaniappan K."/>
            <person name="Land M."/>
            <person name="Hauser L."/>
            <person name="Chang Y.J."/>
            <person name="Jeffries C.D."/>
            <person name="Pukall R."/>
            <person name="Spring S."/>
            <person name="Rohde M."/>
            <person name="Sikorski J."/>
            <person name="Goker M."/>
            <person name="Woyke T."/>
            <person name="Bristow J."/>
            <person name="Eisen J.A."/>
            <person name="Markowitz V."/>
            <person name="Hugenholtz P."/>
            <person name="Kyrpides N.C."/>
            <person name="Klenk H.P."/>
        </authorList>
    </citation>
    <scope>NUCLEOTIDE SEQUENCE [LARGE SCALE GENOMIC DNA]</scope>
    <source>
        <strain evidence="3 4">DSM 12260</strain>
    </source>
</reference>
<name>E3CY95_9BACT</name>
<dbReference type="SUPFAM" id="SSF53271">
    <property type="entry name" value="PRTase-like"/>
    <property type="match status" value="1"/>
</dbReference>
<dbReference type="InterPro" id="IPR050118">
    <property type="entry name" value="Pur/Pyrimidine_PRTase"/>
</dbReference>
<evidence type="ECO:0000313" key="4">
    <source>
        <dbReference type="Proteomes" id="UP000005096"/>
    </source>
</evidence>
<dbReference type="Pfam" id="PF09182">
    <property type="entry name" value="PuR_N"/>
    <property type="match status" value="1"/>
</dbReference>
<dbReference type="Pfam" id="PF00156">
    <property type="entry name" value="Pribosyltran"/>
    <property type="match status" value="1"/>
</dbReference>
<dbReference type="Gene3D" id="1.10.10.10">
    <property type="entry name" value="Winged helix-like DNA-binding domain superfamily/Winged helix DNA-binding domain"/>
    <property type="match status" value="1"/>
</dbReference>
<dbReference type="SUPFAM" id="SSF46785">
    <property type="entry name" value="Winged helix' DNA-binding domain"/>
    <property type="match status" value="1"/>
</dbReference>
<dbReference type="GO" id="GO:0006355">
    <property type="term" value="P:regulation of DNA-templated transcription"/>
    <property type="evidence" value="ECO:0007669"/>
    <property type="project" value="InterPro"/>
</dbReference>
<dbReference type="InterPro" id="IPR029057">
    <property type="entry name" value="PRTase-like"/>
</dbReference>